<dbReference type="InterPro" id="IPR009091">
    <property type="entry name" value="RCC1/BLIP-II"/>
</dbReference>
<dbReference type="InterPro" id="IPR013783">
    <property type="entry name" value="Ig-like_fold"/>
</dbReference>
<reference evidence="2" key="1">
    <citation type="submission" date="2020-09" db="EMBL/GenBank/DDBJ databases">
        <title>A novel bacterium of genus Paenibacillus, isolated from South China Sea.</title>
        <authorList>
            <person name="Huang H."/>
            <person name="Mo K."/>
            <person name="Hu Y."/>
        </authorList>
    </citation>
    <scope>NUCLEOTIDE SEQUENCE</scope>
    <source>
        <strain evidence="2">IB182363</strain>
    </source>
</reference>
<dbReference type="Gene3D" id="2.60.40.10">
    <property type="entry name" value="Immunoglobulins"/>
    <property type="match status" value="2"/>
</dbReference>
<feature type="domain" description="SLH" evidence="1">
    <location>
        <begin position="1481"/>
        <end position="1541"/>
    </location>
</feature>
<sequence>MLTVKWQKTRYVVLFLFFVLLLSVTLPFGTPTADAAQTRAGSQVEKIAAGWSYSLALKSDGTVVAWGSNDKGQATVPTGIASPVKGTRVAAGWNHSLALKSDGTVVAWGYNGSGQSTVPAGLKDVISIAAGYEHSLALKSDGTVVAWGGNGDGQTNVPGGLNGVVSIAAGGLHSLALKSDGTVVAWGEDIISGQSTVPGGLNGVVSIAAGAYHSLALKSDGTVVAWGNNDYGQSTVPAGLKDVVSISGVYNSLALKSDGTVVAWGDNDVGQSTVPGGLNGVVSIAAGAEHSLALKLDGTVVAWGNNSDDKSTVPTGLKDVILIAAGGTNSLALKSDGTVVAWGLSTVPGNDNLNDLSLQEGPFDKSFSPTVTSYTYSYIGPSVSSVNVTAELADTNYAALYVNNQPQASGSAATVSISEDTTVIPVRVEPYFKPAKTYTITVLRDSTPPVIQFGANGNAIWSQSASTTVTVTDAESGVKSSSLQYAWTQSTVTPSTGWTSFASGGTLSKNGADGDWYLHIKALDAAGNTTNVASDRFRLDNTLPTISYGTNGNESWSQSASTTVTVTDAGSGVNASSLQYAWTQSTVTPTADWATFANGGALSKNGADGDWYLHIKAQDAAGNTANVVSGRFRLDNTAPAINISMTNADFSTYSDNTWSNQEVTIRVTATDANSVVSNVYSMNGGTTWIAYTVPITLQEGVHSLTFKAVDAAGNEAVLHRTVKISTSGLMLTPTMTTSGGSPYTSGEWSGTSVTVSVYAQAGLSGIASLTYTLDGGASQNYVNQDPLTLTQEGQHTMVFQVVDTAGNTFTATLAVNMDLTAPTVSFGTNGNESLSQSASTMVTVTDAGSGVDTSTLQYAWTTDTAIPAAGWTSFASGDTLSKNGADGDWYLHIKALDAAGNTANVVSSRFRLDNTEPAINISMTNADMSAYPDNAWSNQEVTIRVTATDANSVVSNVYSMNGGTTWIAYTVPITLQDGIHSLTFKAVDAAGNEAVLYRTVKISTSGLMLTPTMTTSGGSPYTSGAWSSKSVTVSVYAQAGLSGIASLTYTLDGGPWQNYVNQAPLTFTQEGQHTMVFQVVDTAGNTFTATLAVNIDLTAPSVSFGTNGNESWSQSGSTTVAVTDAGSGVDASSLQYAWTTDTATPAAGWTSFASGDTLSKNGVEGNWYLHIRAQDGAGNTANAVSNRFRLQVASTESASTGSLSYVADMKPVIDLNGTSLELDRIDMTKPFVTLEVTPKDGTAYVSIPANILSGIEGTNANFFIEIKTPYGSYQVPVNLASLLPGLKDLLAKNDLNAGDISFKVILTNKSDDKDIQKASADGLLRGQVVGPIVDFNMEIINTKNRQSVGTSNLFSKSLPIVIPMPKSMTSMPEQWGAFRYNEATKKFEFVPAKKVLIDGAWYVTISSYSNSVYVVAQNPVSFTDTLEHWSQAFVELAAAKGLVEGVGEGLYQPDETVTRAEFTAMLVRVLGHKASNARTASYDDVKPDSWYFNVIVTAKELGLLDFVNGNHFMPDQPLTREEMASMLAAVIKLKNVPMTKENVTLDGYKDIGDVNASYLDEVRLMVELEIMTGTDQDTFSPKGISTRAQAAVVFIRMMQKLDWID</sequence>
<evidence type="ECO:0000259" key="1">
    <source>
        <dbReference type="PROSITE" id="PS51272"/>
    </source>
</evidence>
<organism evidence="2 3">
    <name type="scientific">Paenibacillus oceani</name>
    <dbReference type="NCBI Taxonomy" id="2772510"/>
    <lineage>
        <taxon>Bacteria</taxon>
        <taxon>Bacillati</taxon>
        <taxon>Bacillota</taxon>
        <taxon>Bacilli</taxon>
        <taxon>Bacillales</taxon>
        <taxon>Paenibacillaceae</taxon>
        <taxon>Paenibacillus</taxon>
    </lineage>
</organism>
<gene>
    <name evidence="2" type="ORF">IDH45_10770</name>
</gene>
<proteinExistence type="predicted"/>
<dbReference type="GO" id="GO:0005737">
    <property type="term" value="C:cytoplasm"/>
    <property type="evidence" value="ECO:0007669"/>
    <property type="project" value="TreeGrafter"/>
</dbReference>
<dbReference type="Pfam" id="PF12245">
    <property type="entry name" value="Big_3_2"/>
    <property type="match status" value="3"/>
</dbReference>
<dbReference type="InterPro" id="IPR000408">
    <property type="entry name" value="Reg_chr_condens"/>
</dbReference>
<dbReference type="NCBIfam" id="NF047446">
    <property type="entry name" value="barrel_OmpL47"/>
    <property type="match status" value="3"/>
</dbReference>
<dbReference type="Pfam" id="PF00395">
    <property type="entry name" value="SLH"/>
    <property type="match status" value="3"/>
</dbReference>
<name>A0A927CAS2_9BACL</name>
<protein>
    <submittedName>
        <fullName evidence="2">S-layer homology domain-containing protein</fullName>
    </submittedName>
</protein>
<dbReference type="InterPro" id="IPR058094">
    <property type="entry name" value="Ig-like_OmpL47-like"/>
</dbReference>
<dbReference type="InterPro" id="IPR022038">
    <property type="entry name" value="Ig-like_bact"/>
</dbReference>
<feature type="domain" description="SLH" evidence="1">
    <location>
        <begin position="1545"/>
        <end position="1605"/>
    </location>
</feature>
<dbReference type="PANTHER" id="PTHR45982">
    <property type="entry name" value="REGULATOR OF CHROMOSOME CONDENSATION"/>
    <property type="match status" value="1"/>
</dbReference>
<dbReference type="GO" id="GO:0005085">
    <property type="term" value="F:guanyl-nucleotide exchange factor activity"/>
    <property type="evidence" value="ECO:0007669"/>
    <property type="project" value="TreeGrafter"/>
</dbReference>
<dbReference type="InterPro" id="IPR001119">
    <property type="entry name" value="SLH_dom"/>
</dbReference>
<evidence type="ECO:0000313" key="2">
    <source>
        <dbReference type="EMBL" id="MBD2862465.1"/>
    </source>
</evidence>
<feature type="domain" description="SLH" evidence="1">
    <location>
        <begin position="1417"/>
        <end position="1480"/>
    </location>
</feature>
<dbReference type="Pfam" id="PF13540">
    <property type="entry name" value="RCC1_2"/>
    <property type="match status" value="8"/>
</dbReference>
<dbReference type="PANTHER" id="PTHR45982:SF1">
    <property type="entry name" value="REGULATOR OF CHROMOSOME CONDENSATION"/>
    <property type="match status" value="1"/>
</dbReference>
<dbReference type="PROSITE" id="PS51272">
    <property type="entry name" value="SLH"/>
    <property type="match status" value="3"/>
</dbReference>
<accession>A0A927CAS2</accession>
<dbReference type="EMBL" id="JACXJA010000011">
    <property type="protein sequence ID" value="MBD2862465.1"/>
    <property type="molecule type" value="Genomic_DNA"/>
</dbReference>
<dbReference type="Gene3D" id="2.130.10.30">
    <property type="entry name" value="Regulator of chromosome condensation 1/beta-lactamase-inhibitor protein II"/>
    <property type="match status" value="2"/>
</dbReference>
<dbReference type="Proteomes" id="UP000639396">
    <property type="component" value="Unassembled WGS sequence"/>
</dbReference>
<dbReference type="PROSITE" id="PS50012">
    <property type="entry name" value="RCC1_3"/>
    <property type="match status" value="6"/>
</dbReference>
<dbReference type="InterPro" id="IPR051553">
    <property type="entry name" value="Ran_GTPase-activating"/>
</dbReference>
<evidence type="ECO:0000313" key="3">
    <source>
        <dbReference type="Proteomes" id="UP000639396"/>
    </source>
</evidence>
<dbReference type="RefSeq" id="WP_190927430.1">
    <property type="nucleotide sequence ID" value="NZ_JACXJA010000011.1"/>
</dbReference>
<keyword evidence="3" id="KW-1185">Reference proteome</keyword>
<comment type="caution">
    <text evidence="2">The sequence shown here is derived from an EMBL/GenBank/DDBJ whole genome shotgun (WGS) entry which is preliminary data.</text>
</comment>
<dbReference type="SUPFAM" id="SSF50985">
    <property type="entry name" value="RCC1/BLIP-II"/>
    <property type="match status" value="2"/>
</dbReference>
<dbReference type="PROSITE" id="PS00626">
    <property type="entry name" value="RCC1_2"/>
    <property type="match status" value="5"/>
</dbReference>